<name>A0ABZ1AZ59_9ACTN</name>
<sequence>MLAENDALAQARPVVVAPDGRVLVDPGPEDLLGTVRPGPG</sequence>
<dbReference type="RefSeq" id="WP_324275181.1">
    <property type="nucleotide sequence ID" value="NZ_CP141261.1"/>
</dbReference>
<organism evidence="1 2">
    <name type="scientific">Blastococcus brunescens</name>
    <dbReference type="NCBI Taxonomy" id="1564165"/>
    <lineage>
        <taxon>Bacteria</taxon>
        <taxon>Bacillati</taxon>
        <taxon>Actinomycetota</taxon>
        <taxon>Actinomycetes</taxon>
        <taxon>Geodermatophilales</taxon>
        <taxon>Geodermatophilaceae</taxon>
        <taxon>Blastococcus</taxon>
    </lineage>
</organism>
<keyword evidence="2" id="KW-1185">Reference proteome</keyword>
<protein>
    <submittedName>
        <fullName evidence="1">Uncharacterized protein</fullName>
    </submittedName>
</protein>
<dbReference type="Proteomes" id="UP001324287">
    <property type="component" value="Chromosome"/>
</dbReference>
<reference evidence="1 2" key="1">
    <citation type="submission" date="2023-12" db="EMBL/GenBank/DDBJ databases">
        <title>Blastococcus brunescens sp. nov., an actonobacterium isolated from sandstone collected in sahara desert.</title>
        <authorList>
            <person name="Gtari M."/>
            <person name="Ghodhbane F."/>
        </authorList>
    </citation>
    <scope>NUCLEOTIDE SEQUENCE [LARGE SCALE GENOMIC DNA]</scope>
    <source>
        <strain evidence="1 2">BMG 8361</strain>
    </source>
</reference>
<accession>A0ABZ1AZ59</accession>
<evidence type="ECO:0000313" key="1">
    <source>
        <dbReference type="EMBL" id="WRL63851.1"/>
    </source>
</evidence>
<dbReference type="EMBL" id="CP141261">
    <property type="protein sequence ID" value="WRL63851.1"/>
    <property type="molecule type" value="Genomic_DNA"/>
</dbReference>
<proteinExistence type="predicted"/>
<evidence type="ECO:0000313" key="2">
    <source>
        <dbReference type="Proteomes" id="UP001324287"/>
    </source>
</evidence>
<gene>
    <name evidence="1" type="ORF">U6N30_30250</name>
</gene>